<dbReference type="InterPro" id="IPR003718">
    <property type="entry name" value="OsmC/Ohr_fam"/>
</dbReference>
<sequence length="138" mass="15022">MNEHPQSKKYEISLSRENGKIALASAHGSTLRMSLVGTEPELGFTPPETVIAAYGACIMSNINKVAQAESLKIDDIRIDFTAQKRNDPLGLEHIHCKIAVKSSAPKEKLQQLLTKATTDGTATNALQEGLKADFQFEV</sequence>
<dbReference type="EMBL" id="FWDM01000014">
    <property type="protein sequence ID" value="SLM11688.1"/>
    <property type="molecule type" value="Genomic_DNA"/>
</dbReference>
<gene>
    <name evidence="1" type="ORF">SPIROBIBN47_210035</name>
</gene>
<dbReference type="Gene3D" id="3.30.300.20">
    <property type="match status" value="1"/>
</dbReference>
<organism evidence="1">
    <name type="scientific">uncultured spirochete</name>
    <dbReference type="NCBI Taxonomy" id="156406"/>
    <lineage>
        <taxon>Bacteria</taxon>
        <taxon>Pseudomonadati</taxon>
        <taxon>Spirochaetota</taxon>
        <taxon>Spirochaetia</taxon>
        <taxon>Spirochaetales</taxon>
        <taxon>environmental samples</taxon>
    </lineage>
</organism>
<evidence type="ECO:0000313" key="1">
    <source>
        <dbReference type="EMBL" id="SLM11688.1"/>
    </source>
</evidence>
<dbReference type="SUPFAM" id="SSF82784">
    <property type="entry name" value="OsmC-like"/>
    <property type="match status" value="1"/>
</dbReference>
<accession>A0A3P3XHJ8</accession>
<dbReference type="AlphaFoldDB" id="A0A3P3XHJ8"/>
<proteinExistence type="predicted"/>
<dbReference type="InterPro" id="IPR015946">
    <property type="entry name" value="KH_dom-like_a/b"/>
</dbReference>
<name>A0A3P3XHJ8_9SPIR</name>
<dbReference type="InterPro" id="IPR036102">
    <property type="entry name" value="OsmC/Ohrsf"/>
</dbReference>
<protein>
    <submittedName>
        <fullName evidence="1">Putative OsmC family protein</fullName>
    </submittedName>
</protein>
<reference evidence="1" key="1">
    <citation type="submission" date="2017-02" db="EMBL/GenBank/DDBJ databases">
        <authorList>
            <person name="Regsiter A."/>
            <person name="William W."/>
        </authorList>
    </citation>
    <scope>NUCLEOTIDE SEQUENCE</scope>
    <source>
        <strain evidence="1">Bib</strain>
    </source>
</reference>
<dbReference type="Pfam" id="PF02566">
    <property type="entry name" value="OsmC"/>
    <property type="match status" value="1"/>
</dbReference>